<keyword evidence="14" id="KW-1185">Reference proteome</keyword>
<dbReference type="PROSITE" id="PS50111">
    <property type="entry name" value="CHEMOTAXIS_TRANSDUC_2"/>
    <property type="match status" value="1"/>
</dbReference>
<dbReference type="Gene3D" id="6.10.340.10">
    <property type="match status" value="1"/>
</dbReference>
<dbReference type="AlphaFoldDB" id="A0A239CM30"/>
<keyword evidence="2" id="KW-1003">Cell membrane</keyword>
<dbReference type="GO" id="GO:0006935">
    <property type="term" value="P:chemotaxis"/>
    <property type="evidence" value="ECO:0007669"/>
    <property type="project" value="UniProtKB-ARBA"/>
</dbReference>
<feature type="transmembrane region" description="Helical" evidence="10">
    <location>
        <begin position="12"/>
        <end position="32"/>
    </location>
</feature>
<dbReference type="SMART" id="SM00304">
    <property type="entry name" value="HAMP"/>
    <property type="match status" value="2"/>
</dbReference>
<evidence type="ECO:0000256" key="6">
    <source>
        <dbReference type="ARBA" id="ARBA00023224"/>
    </source>
</evidence>
<dbReference type="Pfam" id="PF17202">
    <property type="entry name" value="sCache_3_3"/>
    <property type="match status" value="1"/>
</dbReference>
<dbReference type="RefSeq" id="WP_089275358.1">
    <property type="nucleotide sequence ID" value="NZ_FZOC01000008.1"/>
</dbReference>
<dbReference type="OrthoDB" id="9814363at2"/>
<evidence type="ECO:0000313" key="14">
    <source>
        <dbReference type="Proteomes" id="UP000198324"/>
    </source>
</evidence>
<dbReference type="GO" id="GO:0005886">
    <property type="term" value="C:plasma membrane"/>
    <property type="evidence" value="ECO:0007669"/>
    <property type="project" value="UniProtKB-SubCell"/>
</dbReference>
<dbReference type="Gene3D" id="3.30.450.20">
    <property type="entry name" value="PAS domain"/>
    <property type="match status" value="1"/>
</dbReference>
<dbReference type="InterPro" id="IPR004089">
    <property type="entry name" value="MCPsignal_dom"/>
</dbReference>
<keyword evidence="6 8" id="KW-0807">Transducer</keyword>
<dbReference type="PROSITE" id="PS50885">
    <property type="entry name" value="HAMP"/>
    <property type="match status" value="1"/>
</dbReference>
<dbReference type="Gene3D" id="1.10.287.950">
    <property type="entry name" value="Methyl-accepting chemotaxis protein"/>
    <property type="match status" value="1"/>
</dbReference>
<feature type="transmembrane region" description="Helical" evidence="10">
    <location>
        <begin position="278"/>
        <end position="301"/>
    </location>
</feature>
<dbReference type="PANTHER" id="PTHR32089:SF112">
    <property type="entry name" value="LYSOZYME-LIKE PROTEIN-RELATED"/>
    <property type="match status" value="1"/>
</dbReference>
<dbReference type="CDD" id="cd11386">
    <property type="entry name" value="MCP_signal"/>
    <property type="match status" value="1"/>
</dbReference>
<evidence type="ECO:0000313" key="13">
    <source>
        <dbReference type="EMBL" id="SNS20413.1"/>
    </source>
</evidence>
<evidence type="ECO:0000256" key="2">
    <source>
        <dbReference type="ARBA" id="ARBA00022475"/>
    </source>
</evidence>
<evidence type="ECO:0000256" key="3">
    <source>
        <dbReference type="ARBA" id="ARBA00022692"/>
    </source>
</evidence>
<keyword evidence="5 10" id="KW-0472">Membrane</keyword>
<dbReference type="SUPFAM" id="SSF103190">
    <property type="entry name" value="Sensory domain-like"/>
    <property type="match status" value="2"/>
</dbReference>
<keyword evidence="3 10" id="KW-0812">Transmembrane</keyword>
<dbReference type="Proteomes" id="UP000198324">
    <property type="component" value="Unassembled WGS sequence"/>
</dbReference>
<dbReference type="Pfam" id="PF00672">
    <property type="entry name" value="HAMP"/>
    <property type="match status" value="1"/>
</dbReference>
<dbReference type="CDD" id="cd06225">
    <property type="entry name" value="HAMP"/>
    <property type="match status" value="1"/>
</dbReference>
<dbReference type="EMBL" id="FZOC01000008">
    <property type="protein sequence ID" value="SNS20413.1"/>
    <property type="molecule type" value="Genomic_DNA"/>
</dbReference>
<evidence type="ECO:0000256" key="4">
    <source>
        <dbReference type="ARBA" id="ARBA00022989"/>
    </source>
</evidence>
<evidence type="ECO:0000256" key="8">
    <source>
        <dbReference type="PROSITE-ProRule" id="PRU00284"/>
    </source>
</evidence>
<name>A0A239CM30_9BACT</name>
<dbReference type="InterPro" id="IPR033463">
    <property type="entry name" value="sCache_3"/>
</dbReference>
<dbReference type="PANTHER" id="PTHR32089">
    <property type="entry name" value="METHYL-ACCEPTING CHEMOTAXIS PROTEIN MCPB"/>
    <property type="match status" value="1"/>
</dbReference>
<dbReference type="SUPFAM" id="SSF58104">
    <property type="entry name" value="Methyl-accepting chemotaxis protein (MCP) signaling domain"/>
    <property type="match status" value="1"/>
</dbReference>
<organism evidence="13 14">
    <name type="scientific">Humidesulfovibrio mexicanus</name>
    <dbReference type="NCBI Taxonomy" id="147047"/>
    <lineage>
        <taxon>Bacteria</taxon>
        <taxon>Pseudomonadati</taxon>
        <taxon>Thermodesulfobacteriota</taxon>
        <taxon>Desulfovibrionia</taxon>
        <taxon>Desulfovibrionales</taxon>
        <taxon>Desulfovibrionaceae</taxon>
        <taxon>Humidesulfovibrio</taxon>
    </lineage>
</organism>
<evidence type="ECO:0000259" key="12">
    <source>
        <dbReference type="PROSITE" id="PS50885"/>
    </source>
</evidence>
<sequence>MKLNIFVKVTGMVIGAVLVTSISLFLAAHYFAQKGFNAEAKDNIRLFQTVVEKSVHGRQDDVLKGTASLALNPALSQAMADGDIARLRAMLKQQLDIFHASTVFITDARGVILARGHSDKAGDSAADRYAVAQALKGQGSASIEQGKIVKYAILGANPVMRGGAVVGVVAMGFELSGEAYVDEVKALTGLEVTIFEGDTRISTTILKEGKRAVGTKMDNPVVLETVLKKGELFLSQNVILGKSYETAYWPLKDGSGAIRGMFFIGKDRQIIEATESDISWAIFLAGTIISLVMAGLGLLFARSLARPLQRTADFAEEVAAGRLDHQLDVRRDDEIGTLADTLRHMVERLRSMIAESEQKSIEAKQLAEEASQAKAVAEDALVQAAKAKREGLLHAANKLEQVVGVVSSASEDLSSRIEQSRRGADHQSQRVAETATAMEEMNATVLEVAQNAGRAAETSESARKEAARGAQVVAQAVGGISEVRQSSLALKEDMASLGKQADGIGQVLSVITDIADQTNLLALNAAIEAARAGDAGRGFAVVADEVRKLAEKTMTATKEVGNAIRGIQEGTRKSIHGVERSVEVIQRATELAEQSGQALQSIVGLVDASSDQVRSIATAAEQQSATSEEINRSVDDINRISNETAGAMSQAASAVSDMAHQAQTLKALTDQLRAEGQEA</sequence>
<accession>A0A239CM30</accession>
<reference evidence="13 14" key="1">
    <citation type="submission" date="2017-06" db="EMBL/GenBank/DDBJ databases">
        <authorList>
            <person name="Kim H.J."/>
            <person name="Triplett B.A."/>
        </authorList>
    </citation>
    <scope>NUCLEOTIDE SEQUENCE [LARGE SCALE GENOMIC DNA]</scope>
    <source>
        <strain evidence="13 14">DSM 13116</strain>
    </source>
</reference>
<dbReference type="InterPro" id="IPR003660">
    <property type="entry name" value="HAMP_dom"/>
</dbReference>
<feature type="domain" description="Methyl-accepting transducer" evidence="11">
    <location>
        <begin position="402"/>
        <end position="638"/>
    </location>
</feature>
<protein>
    <submittedName>
        <fullName evidence="13">Methyl-accepting chemotaxis protein</fullName>
    </submittedName>
</protein>
<evidence type="ECO:0000256" key="1">
    <source>
        <dbReference type="ARBA" id="ARBA00004651"/>
    </source>
</evidence>
<dbReference type="GO" id="GO:0007165">
    <property type="term" value="P:signal transduction"/>
    <property type="evidence" value="ECO:0007669"/>
    <property type="project" value="UniProtKB-KW"/>
</dbReference>
<feature type="domain" description="HAMP" evidence="12">
    <location>
        <begin position="302"/>
        <end position="354"/>
    </location>
</feature>
<dbReference type="InterPro" id="IPR029151">
    <property type="entry name" value="Sensor-like_sf"/>
</dbReference>
<evidence type="ECO:0000256" key="7">
    <source>
        <dbReference type="ARBA" id="ARBA00029447"/>
    </source>
</evidence>
<comment type="similarity">
    <text evidence="7">Belongs to the methyl-accepting chemotaxis (MCP) protein family.</text>
</comment>
<dbReference type="FunFam" id="1.10.287.950:FF:000001">
    <property type="entry name" value="Methyl-accepting chemotaxis sensory transducer"/>
    <property type="match status" value="1"/>
</dbReference>
<evidence type="ECO:0000256" key="5">
    <source>
        <dbReference type="ARBA" id="ARBA00023136"/>
    </source>
</evidence>
<dbReference type="SMART" id="SM00283">
    <property type="entry name" value="MA"/>
    <property type="match status" value="1"/>
</dbReference>
<evidence type="ECO:0000256" key="10">
    <source>
        <dbReference type="SAM" id="Phobius"/>
    </source>
</evidence>
<evidence type="ECO:0000259" key="11">
    <source>
        <dbReference type="PROSITE" id="PS50111"/>
    </source>
</evidence>
<feature type="coiled-coil region" evidence="9">
    <location>
        <begin position="339"/>
        <end position="402"/>
    </location>
</feature>
<dbReference type="Pfam" id="PF00015">
    <property type="entry name" value="MCPsignal"/>
    <property type="match status" value="1"/>
</dbReference>
<evidence type="ECO:0000256" key="9">
    <source>
        <dbReference type="SAM" id="Coils"/>
    </source>
</evidence>
<dbReference type="CDD" id="cd18773">
    <property type="entry name" value="PDC1_HK_sensor"/>
    <property type="match status" value="1"/>
</dbReference>
<comment type="subcellular location">
    <subcellularLocation>
        <location evidence="1">Cell membrane</location>
        <topology evidence="1">Multi-pass membrane protein</topology>
    </subcellularLocation>
</comment>
<proteinExistence type="inferred from homology"/>
<keyword evidence="4 10" id="KW-1133">Transmembrane helix</keyword>
<gene>
    <name evidence="13" type="ORF">SAMN04488503_3171</name>
</gene>
<keyword evidence="9" id="KW-0175">Coiled coil</keyword>